<organism evidence="1 2">
    <name type="scientific">Rubricoccus marinus</name>
    <dbReference type="NCBI Taxonomy" id="716817"/>
    <lineage>
        <taxon>Bacteria</taxon>
        <taxon>Pseudomonadati</taxon>
        <taxon>Rhodothermota</taxon>
        <taxon>Rhodothermia</taxon>
        <taxon>Rhodothermales</taxon>
        <taxon>Rubricoccaceae</taxon>
        <taxon>Rubricoccus</taxon>
    </lineage>
</organism>
<proteinExistence type="predicted"/>
<name>A0A259U2U7_9BACT</name>
<reference evidence="1 2" key="1">
    <citation type="submission" date="2016-11" db="EMBL/GenBank/DDBJ databases">
        <title>Study of marine rhodopsin-containing bacteria.</title>
        <authorList>
            <person name="Yoshizawa S."/>
            <person name="Kumagai Y."/>
            <person name="Kogure K."/>
        </authorList>
    </citation>
    <scope>NUCLEOTIDE SEQUENCE [LARGE SCALE GENOMIC DNA]</scope>
    <source>
        <strain evidence="1 2">SG-29</strain>
    </source>
</reference>
<sequence length="88" mass="9232">MTFGTVTSYSSKRKTGTVTCASGAAFPFSSAEPLVLGEKVKFCAIGGIAGVYAIHVESVSHSHAARRATQARRPVWLPTRAPRLALAA</sequence>
<dbReference type="AlphaFoldDB" id="A0A259U2U7"/>
<accession>A0A259U2U7</accession>
<protein>
    <submittedName>
        <fullName evidence="1">Uncharacterized protein</fullName>
    </submittedName>
</protein>
<dbReference type="RefSeq" id="WP_094550638.1">
    <property type="nucleotide sequence ID" value="NZ_MQWB01000001.1"/>
</dbReference>
<evidence type="ECO:0000313" key="2">
    <source>
        <dbReference type="Proteomes" id="UP000216446"/>
    </source>
</evidence>
<dbReference type="Proteomes" id="UP000216446">
    <property type="component" value="Unassembled WGS sequence"/>
</dbReference>
<gene>
    <name evidence="1" type="ORF">BSZ36_15775</name>
</gene>
<evidence type="ECO:0000313" key="1">
    <source>
        <dbReference type="EMBL" id="OZC04311.1"/>
    </source>
</evidence>
<dbReference type="EMBL" id="MQWB01000001">
    <property type="protein sequence ID" value="OZC04311.1"/>
    <property type="molecule type" value="Genomic_DNA"/>
</dbReference>
<dbReference type="InParanoid" id="A0A259U2U7"/>
<comment type="caution">
    <text evidence="1">The sequence shown here is derived from an EMBL/GenBank/DDBJ whole genome shotgun (WGS) entry which is preliminary data.</text>
</comment>
<keyword evidence="2" id="KW-1185">Reference proteome</keyword>
<dbReference type="OrthoDB" id="7477356at2"/>